<keyword evidence="2" id="KW-1185">Reference proteome</keyword>
<accession>A0A813H5Y1</accession>
<dbReference type="GO" id="GO:0008990">
    <property type="term" value="F:rRNA (guanine-N2-)-methyltransferase activity"/>
    <property type="evidence" value="ECO:0007669"/>
    <property type="project" value="InterPro"/>
</dbReference>
<name>A0A813H5Y1_POLGL</name>
<dbReference type="CDD" id="cd02440">
    <property type="entry name" value="AdoMet_MTases"/>
    <property type="match status" value="1"/>
</dbReference>
<dbReference type="PANTHER" id="PTHR36112">
    <property type="entry name" value="RIBOSOMAL RNA SMALL SUBUNIT METHYLTRANSFERASE J"/>
    <property type="match status" value="1"/>
</dbReference>
<dbReference type="InterPro" id="IPR029063">
    <property type="entry name" value="SAM-dependent_MTases_sf"/>
</dbReference>
<dbReference type="Gene3D" id="3.40.50.150">
    <property type="entry name" value="Vaccinia Virus protein VP39"/>
    <property type="match status" value="1"/>
</dbReference>
<evidence type="ECO:0000313" key="1">
    <source>
        <dbReference type="EMBL" id="CAE8633028.1"/>
    </source>
</evidence>
<proteinExistence type="predicted"/>
<organism evidence="1 2">
    <name type="scientific">Polarella glacialis</name>
    <name type="common">Dinoflagellate</name>
    <dbReference type="NCBI Taxonomy" id="89957"/>
    <lineage>
        <taxon>Eukaryota</taxon>
        <taxon>Sar</taxon>
        <taxon>Alveolata</taxon>
        <taxon>Dinophyceae</taxon>
        <taxon>Suessiales</taxon>
        <taxon>Suessiaceae</taxon>
        <taxon>Polarella</taxon>
    </lineage>
</organism>
<evidence type="ECO:0000313" key="2">
    <source>
        <dbReference type="Proteomes" id="UP000654075"/>
    </source>
</evidence>
<protein>
    <recommendedName>
        <fullName evidence="3">Trimethylguanosine synthase</fullName>
    </recommendedName>
</protein>
<dbReference type="Pfam" id="PF04445">
    <property type="entry name" value="SAM_MT"/>
    <property type="match status" value="1"/>
</dbReference>
<dbReference type="EMBL" id="CAJNNV010030599">
    <property type="protein sequence ID" value="CAE8633028.1"/>
    <property type="molecule type" value="Genomic_DNA"/>
</dbReference>
<reference evidence="1" key="1">
    <citation type="submission" date="2021-02" db="EMBL/GenBank/DDBJ databases">
        <authorList>
            <person name="Dougan E. K."/>
            <person name="Rhodes N."/>
            <person name="Thang M."/>
            <person name="Chan C."/>
        </authorList>
    </citation>
    <scope>NUCLEOTIDE SEQUENCE</scope>
</reference>
<dbReference type="Proteomes" id="UP000654075">
    <property type="component" value="Unassembled WGS sequence"/>
</dbReference>
<dbReference type="InterPro" id="IPR007536">
    <property type="entry name" value="16SrRNA_methylTrfase_J"/>
</dbReference>
<dbReference type="PANTHER" id="PTHR36112:SF1">
    <property type="entry name" value="RIBOSOMAL RNA SMALL SUBUNIT METHYLTRANSFERASE J"/>
    <property type="match status" value="1"/>
</dbReference>
<gene>
    <name evidence="1" type="ORF">PGLA1383_LOCUS48942</name>
</gene>
<comment type="caution">
    <text evidence="1">The sequence shown here is derived from an EMBL/GenBank/DDBJ whole genome shotgun (WGS) entry which is preliminary data.</text>
</comment>
<dbReference type="SUPFAM" id="SSF53335">
    <property type="entry name" value="S-adenosyl-L-methionine-dependent methyltransferases"/>
    <property type="match status" value="1"/>
</dbReference>
<evidence type="ECO:0008006" key="3">
    <source>
        <dbReference type="Google" id="ProtNLM"/>
    </source>
</evidence>
<dbReference type="AlphaFoldDB" id="A0A813H5Y1"/>
<sequence length="276" mass="29583">METQASSVALRLGAQVVFRGRQPLSQILASSEAGLGYVLRRVSLRNGSAELRHEICDGEGGRLYTNPRMWPLIVDRFSEPLVRAVRGPPGEPPLGTVVDAMAGLGGTALRLADTCGPACRLVAVEVSSPLACLMEHGMQRLAGHGEVWSEAASRVEVVQADAQDFLAAWAAGNGAGAELPDVVYLNPCLDVTRPSKEDLLLHKLACLKPVGREMFEAAVACAQRRVVLRHPKGMKLPFGLKDSTVQRIGGGRSEFIVVDSAKQLLKYVTPGLKILM</sequence>